<dbReference type="GO" id="GO:0005524">
    <property type="term" value="F:ATP binding"/>
    <property type="evidence" value="ECO:0007669"/>
    <property type="project" value="UniProtKB-KW"/>
</dbReference>
<name>A0A5K3FSC9_MESCO</name>
<dbReference type="GO" id="GO:0005952">
    <property type="term" value="C:cAMP-dependent protein kinase complex"/>
    <property type="evidence" value="ECO:0007669"/>
    <property type="project" value="TreeGrafter"/>
</dbReference>
<dbReference type="AlphaFoldDB" id="A0A5K3FSC9"/>
<keyword evidence="3" id="KW-0547">Nucleotide-binding</keyword>
<sequence>MALEFVNGGELFSLLRREGKFKRKLSFGWDCFSRQLVKLREDTARFYGSQVVLALEYLHSMDIAYRDLKPENLLIDRRGYLKLTDFGFAKIVKGRTWTLCGTPEYLAPEIILSKGYSRAVDWWAVGVLIFEMIAGYPPFFAEQALQVYEKIVAGKVRFPFFMSTDAKELLGNLLQGDTTKRYGNMRNGVADIQSHVWFASIDWVDILEQKVKAPHVPTVIDEADASNFDDYLEETPDTNASMLYAEEFADF</sequence>
<evidence type="ECO:0000313" key="8">
    <source>
        <dbReference type="WBParaSite" id="MCU_010995-RC"/>
    </source>
</evidence>
<protein>
    <submittedName>
        <fullName evidence="8">Protein kinase domain-containing protein</fullName>
    </submittedName>
</protein>
<evidence type="ECO:0000256" key="3">
    <source>
        <dbReference type="ARBA" id="ARBA00022741"/>
    </source>
</evidence>
<dbReference type="Gene3D" id="3.30.200.20">
    <property type="entry name" value="Phosphorylase Kinase, domain 1"/>
    <property type="match status" value="1"/>
</dbReference>
<dbReference type="PROSITE" id="PS50011">
    <property type="entry name" value="PROTEIN_KINASE_DOM"/>
    <property type="match status" value="1"/>
</dbReference>
<dbReference type="InterPro" id="IPR008271">
    <property type="entry name" value="Ser/Thr_kinase_AS"/>
</dbReference>
<dbReference type="Pfam" id="PF00069">
    <property type="entry name" value="Pkinase"/>
    <property type="match status" value="1"/>
</dbReference>
<dbReference type="GO" id="GO:0005829">
    <property type="term" value="C:cytosol"/>
    <property type="evidence" value="ECO:0007669"/>
    <property type="project" value="TreeGrafter"/>
</dbReference>
<dbReference type="GO" id="GO:0005634">
    <property type="term" value="C:nucleus"/>
    <property type="evidence" value="ECO:0007669"/>
    <property type="project" value="TreeGrafter"/>
</dbReference>
<feature type="domain" description="AGC-kinase C-terminal" evidence="7">
    <location>
        <begin position="199"/>
        <end position="251"/>
    </location>
</feature>
<dbReference type="SMART" id="SM00220">
    <property type="entry name" value="S_TKc"/>
    <property type="match status" value="1"/>
</dbReference>
<organism evidence="8">
    <name type="scientific">Mesocestoides corti</name>
    <name type="common">Flatworm</name>
    <dbReference type="NCBI Taxonomy" id="53468"/>
    <lineage>
        <taxon>Eukaryota</taxon>
        <taxon>Metazoa</taxon>
        <taxon>Spiralia</taxon>
        <taxon>Lophotrochozoa</taxon>
        <taxon>Platyhelminthes</taxon>
        <taxon>Cestoda</taxon>
        <taxon>Eucestoda</taxon>
        <taxon>Cyclophyllidea</taxon>
        <taxon>Mesocestoididae</taxon>
        <taxon>Mesocestoides</taxon>
    </lineage>
</organism>
<feature type="domain" description="Protein kinase" evidence="6">
    <location>
        <begin position="1"/>
        <end position="198"/>
    </location>
</feature>
<evidence type="ECO:0000259" key="7">
    <source>
        <dbReference type="PROSITE" id="PS51285"/>
    </source>
</evidence>
<dbReference type="SMART" id="SM00133">
    <property type="entry name" value="S_TK_X"/>
    <property type="match status" value="1"/>
</dbReference>
<dbReference type="FunFam" id="1.10.510.10:FF:000005">
    <property type="entry name" value="cAMP-dependent protein kinase catalytic subunit alpha"/>
    <property type="match status" value="1"/>
</dbReference>
<keyword evidence="4" id="KW-0418">Kinase</keyword>
<keyword evidence="5" id="KW-0067">ATP-binding</keyword>
<accession>A0A5K3FSC9</accession>
<proteinExistence type="predicted"/>
<dbReference type="PROSITE" id="PS51285">
    <property type="entry name" value="AGC_KINASE_CTER"/>
    <property type="match status" value="1"/>
</dbReference>
<keyword evidence="2" id="KW-0808">Transferase</keyword>
<dbReference type="PANTHER" id="PTHR24353:SF153">
    <property type="entry name" value="CAMP-DEPENDENT PROTEIN KINASE CATALYTIC SUBUNIT 1"/>
    <property type="match status" value="1"/>
</dbReference>
<dbReference type="InterPro" id="IPR000719">
    <property type="entry name" value="Prot_kinase_dom"/>
</dbReference>
<evidence type="ECO:0000256" key="2">
    <source>
        <dbReference type="ARBA" id="ARBA00022679"/>
    </source>
</evidence>
<dbReference type="PANTHER" id="PTHR24353">
    <property type="entry name" value="CYCLIC NUCLEOTIDE-DEPENDENT PROTEIN KINASE"/>
    <property type="match status" value="1"/>
</dbReference>
<dbReference type="PROSITE" id="PS00108">
    <property type="entry name" value="PROTEIN_KINASE_ST"/>
    <property type="match status" value="1"/>
</dbReference>
<evidence type="ECO:0000256" key="5">
    <source>
        <dbReference type="ARBA" id="ARBA00022840"/>
    </source>
</evidence>
<evidence type="ECO:0000256" key="4">
    <source>
        <dbReference type="ARBA" id="ARBA00022777"/>
    </source>
</evidence>
<evidence type="ECO:0000256" key="1">
    <source>
        <dbReference type="ARBA" id="ARBA00022527"/>
    </source>
</evidence>
<dbReference type="Gene3D" id="1.10.510.10">
    <property type="entry name" value="Transferase(Phosphotransferase) domain 1"/>
    <property type="match status" value="1"/>
</dbReference>
<keyword evidence="1" id="KW-0723">Serine/threonine-protein kinase</keyword>
<dbReference type="InterPro" id="IPR000961">
    <property type="entry name" value="AGC-kinase_C"/>
</dbReference>
<evidence type="ECO:0000259" key="6">
    <source>
        <dbReference type="PROSITE" id="PS50011"/>
    </source>
</evidence>
<reference evidence="8" key="1">
    <citation type="submission" date="2019-11" db="UniProtKB">
        <authorList>
            <consortium name="WormBaseParasite"/>
        </authorList>
    </citation>
    <scope>IDENTIFICATION</scope>
</reference>
<dbReference type="SUPFAM" id="SSF56112">
    <property type="entry name" value="Protein kinase-like (PK-like)"/>
    <property type="match status" value="1"/>
</dbReference>
<dbReference type="InterPro" id="IPR011009">
    <property type="entry name" value="Kinase-like_dom_sf"/>
</dbReference>
<dbReference type="GO" id="GO:0004691">
    <property type="term" value="F:cAMP-dependent protein kinase activity"/>
    <property type="evidence" value="ECO:0007669"/>
    <property type="project" value="TreeGrafter"/>
</dbReference>
<dbReference type="WBParaSite" id="MCU_010995-RC">
    <property type="protein sequence ID" value="MCU_010995-RC"/>
    <property type="gene ID" value="MCU_010995"/>
</dbReference>